<feature type="non-terminal residue" evidence="1">
    <location>
        <position position="44"/>
    </location>
</feature>
<gene>
    <name evidence="1" type="ORF">METZ01_LOCUS268510</name>
</gene>
<sequence length="44" mass="5054">MNKEFNPPKVETCEELDKHPAEFKEAIVKVVRSHAVNELYGARV</sequence>
<reference evidence="1" key="1">
    <citation type="submission" date="2018-05" db="EMBL/GenBank/DDBJ databases">
        <authorList>
            <person name="Lanie J.A."/>
            <person name="Ng W.-L."/>
            <person name="Kazmierczak K.M."/>
            <person name="Andrzejewski T.M."/>
            <person name="Davidsen T.M."/>
            <person name="Wayne K.J."/>
            <person name="Tettelin H."/>
            <person name="Glass J.I."/>
            <person name="Rusch D."/>
            <person name="Podicherti R."/>
            <person name="Tsui H.-C.T."/>
            <person name="Winkler M.E."/>
        </authorList>
    </citation>
    <scope>NUCLEOTIDE SEQUENCE</scope>
</reference>
<dbReference type="EMBL" id="UINC01076463">
    <property type="protein sequence ID" value="SVC15656.1"/>
    <property type="molecule type" value="Genomic_DNA"/>
</dbReference>
<name>A0A382JV76_9ZZZZ</name>
<proteinExistence type="predicted"/>
<organism evidence="1">
    <name type="scientific">marine metagenome</name>
    <dbReference type="NCBI Taxonomy" id="408172"/>
    <lineage>
        <taxon>unclassified sequences</taxon>
        <taxon>metagenomes</taxon>
        <taxon>ecological metagenomes</taxon>
    </lineage>
</organism>
<protein>
    <submittedName>
        <fullName evidence="1">Uncharacterized protein</fullName>
    </submittedName>
</protein>
<accession>A0A382JV76</accession>
<evidence type="ECO:0000313" key="1">
    <source>
        <dbReference type="EMBL" id="SVC15656.1"/>
    </source>
</evidence>
<dbReference type="AlphaFoldDB" id="A0A382JV76"/>